<dbReference type="PANTHER" id="PTHR33337:SF40">
    <property type="entry name" value="CENP-V_GFA DOMAIN-CONTAINING PROTEIN-RELATED"/>
    <property type="match status" value="1"/>
</dbReference>
<evidence type="ECO:0000256" key="4">
    <source>
        <dbReference type="ARBA" id="ARBA00023239"/>
    </source>
</evidence>
<organism evidence="6 7">
    <name type="scientific">Devosia yakushimensis</name>
    <dbReference type="NCBI Taxonomy" id="470028"/>
    <lineage>
        <taxon>Bacteria</taxon>
        <taxon>Pseudomonadati</taxon>
        <taxon>Pseudomonadota</taxon>
        <taxon>Alphaproteobacteria</taxon>
        <taxon>Hyphomicrobiales</taxon>
        <taxon>Devosiaceae</taxon>
        <taxon>Devosia</taxon>
    </lineage>
</organism>
<feature type="domain" description="CENP-V/GFA" evidence="5">
    <location>
        <begin position="2"/>
        <end position="116"/>
    </location>
</feature>
<dbReference type="Gene3D" id="3.90.1590.10">
    <property type="entry name" value="glutathione-dependent formaldehyde- activating enzyme (gfa)"/>
    <property type="match status" value="1"/>
</dbReference>
<sequence length="131" mass="14103">MHQCSCLCGAVTFTVEGALPPASACHCTKCRKHIGHYEAGVDVPRSAVSVAGAEKVTWYFSSENVRRGFCSICGSSLFFDIVGHDRIGINMGAFDTPTNTKLALHIFVADKGDYYDIADGLPQYLQVPGRG</sequence>
<keyword evidence="7" id="KW-1185">Reference proteome</keyword>
<evidence type="ECO:0000313" key="6">
    <source>
        <dbReference type="EMBL" id="GLQ09483.1"/>
    </source>
</evidence>
<keyword evidence="4" id="KW-0456">Lyase</keyword>
<dbReference type="SUPFAM" id="SSF51316">
    <property type="entry name" value="Mss4-like"/>
    <property type="match status" value="1"/>
</dbReference>
<keyword evidence="2" id="KW-0479">Metal-binding</keyword>
<keyword evidence="3" id="KW-0862">Zinc</keyword>
<evidence type="ECO:0000256" key="3">
    <source>
        <dbReference type="ARBA" id="ARBA00022833"/>
    </source>
</evidence>
<name>A0ABQ5UE59_9HYPH</name>
<dbReference type="EMBL" id="BSNG01000001">
    <property type="protein sequence ID" value="GLQ09483.1"/>
    <property type="molecule type" value="Genomic_DNA"/>
</dbReference>
<dbReference type="Pfam" id="PF04828">
    <property type="entry name" value="GFA"/>
    <property type="match status" value="1"/>
</dbReference>
<dbReference type="PROSITE" id="PS51891">
    <property type="entry name" value="CENP_V_GFA"/>
    <property type="match status" value="1"/>
</dbReference>
<dbReference type="InterPro" id="IPR006913">
    <property type="entry name" value="CENP-V/GFA"/>
</dbReference>
<evidence type="ECO:0000256" key="2">
    <source>
        <dbReference type="ARBA" id="ARBA00022723"/>
    </source>
</evidence>
<evidence type="ECO:0000313" key="7">
    <source>
        <dbReference type="Proteomes" id="UP001161406"/>
    </source>
</evidence>
<gene>
    <name evidence="6" type="ORF">GCM10007913_14150</name>
</gene>
<reference evidence="6" key="1">
    <citation type="journal article" date="2014" name="Int. J. Syst. Evol. Microbiol.">
        <title>Complete genome of a new Firmicutes species belonging to the dominant human colonic microbiota ('Ruminococcus bicirculans') reveals two chromosomes and a selective capacity to utilize plant glucans.</title>
        <authorList>
            <consortium name="NISC Comparative Sequencing Program"/>
            <person name="Wegmann U."/>
            <person name="Louis P."/>
            <person name="Goesmann A."/>
            <person name="Henrissat B."/>
            <person name="Duncan S.H."/>
            <person name="Flint H.J."/>
        </authorList>
    </citation>
    <scope>NUCLEOTIDE SEQUENCE</scope>
    <source>
        <strain evidence="6">NBRC 103855</strain>
    </source>
</reference>
<dbReference type="PANTHER" id="PTHR33337">
    <property type="entry name" value="GFA DOMAIN-CONTAINING PROTEIN"/>
    <property type="match status" value="1"/>
</dbReference>
<evidence type="ECO:0000256" key="1">
    <source>
        <dbReference type="ARBA" id="ARBA00005495"/>
    </source>
</evidence>
<proteinExistence type="inferred from homology"/>
<dbReference type="RefSeq" id="WP_284389301.1">
    <property type="nucleotide sequence ID" value="NZ_BSNG01000001.1"/>
</dbReference>
<reference evidence="6" key="2">
    <citation type="submission" date="2023-01" db="EMBL/GenBank/DDBJ databases">
        <title>Draft genome sequence of Devosia yakushimensis strain NBRC 103855.</title>
        <authorList>
            <person name="Sun Q."/>
            <person name="Mori K."/>
        </authorList>
    </citation>
    <scope>NUCLEOTIDE SEQUENCE</scope>
    <source>
        <strain evidence="6">NBRC 103855</strain>
    </source>
</reference>
<dbReference type="Proteomes" id="UP001161406">
    <property type="component" value="Unassembled WGS sequence"/>
</dbReference>
<protein>
    <submittedName>
        <fullName evidence="6">Aldehyde-activating protein</fullName>
    </submittedName>
</protein>
<comment type="caution">
    <text evidence="6">The sequence shown here is derived from an EMBL/GenBank/DDBJ whole genome shotgun (WGS) entry which is preliminary data.</text>
</comment>
<accession>A0ABQ5UE59</accession>
<comment type="similarity">
    <text evidence="1">Belongs to the Gfa family.</text>
</comment>
<dbReference type="InterPro" id="IPR011057">
    <property type="entry name" value="Mss4-like_sf"/>
</dbReference>
<evidence type="ECO:0000259" key="5">
    <source>
        <dbReference type="PROSITE" id="PS51891"/>
    </source>
</evidence>